<accession>A0A164ZW52</accession>
<dbReference type="SUPFAM" id="SSF53850">
    <property type="entry name" value="Periplasmic binding protein-like II"/>
    <property type="match status" value="1"/>
</dbReference>
<comment type="caution">
    <text evidence="16">The sequence shown here is derived from an EMBL/GenBank/DDBJ whole genome shotgun (WGS) entry which is preliminary data.</text>
</comment>
<keyword evidence="5 13" id="KW-0812">Transmembrane</keyword>
<evidence type="ECO:0000256" key="8">
    <source>
        <dbReference type="ARBA" id="ARBA00023136"/>
    </source>
</evidence>
<feature type="transmembrane region" description="Helical" evidence="13">
    <location>
        <begin position="223"/>
        <end position="247"/>
    </location>
</feature>
<evidence type="ECO:0000256" key="9">
    <source>
        <dbReference type="ARBA" id="ARBA00023170"/>
    </source>
</evidence>
<dbReference type="Proteomes" id="UP000076858">
    <property type="component" value="Unassembled WGS sequence"/>
</dbReference>
<keyword evidence="11" id="KW-1071">Ligand-gated ion channel</keyword>
<feature type="transmembrane region" description="Helical" evidence="13">
    <location>
        <begin position="162"/>
        <end position="181"/>
    </location>
</feature>
<keyword evidence="4" id="KW-1003">Cell membrane</keyword>
<proteinExistence type="inferred from homology"/>
<dbReference type="InterPro" id="IPR019594">
    <property type="entry name" value="Glu/Gly-bd"/>
</dbReference>
<feature type="transmembrane region" description="Helical" evidence="13">
    <location>
        <begin position="193"/>
        <end position="211"/>
    </location>
</feature>
<feature type="domain" description="Ionotropic glutamate receptor C-terminal" evidence="14">
    <location>
        <begin position="164"/>
        <end position="428"/>
    </location>
</feature>
<keyword evidence="7" id="KW-0406">Ion transport</keyword>
<dbReference type="InterPro" id="IPR001320">
    <property type="entry name" value="Iontro_rcpt_C"/>
</dbReference>
<evidence type="ECO:0000259" key="14">
    <source>
        <dbReference type="Pfam" id="PF00060"/>
    </source>
</evidence>
<evidence type="ECO:0000256" key="5">
    <source>
        <dbReference type="ARBA" id="ARBA00022692"/>
    </source>
</evidence>
<dbReference type="GO" id="GO:0050906">
    <property type="term" value="P:detection of stimulus involved in sensory perception"/>
    <property type="evidence" value="ECO:0007669"/>
    <property type="project" value="UniProtKB-ARBA"/>
</dbReference>
<evidence type="ECO:0000256" key="7">
    <source>
        <dbReference type="ARBA" id="ARBA00023065"/>
    </source>
</evidence>
<evidence type="ECO:0000259" key="15">
    <source>
        <dbReference type="Pfam" id="PF10613"/>
    </source>
</evidence>
<evidence type="ECO:0000313" key="16">
    <source>
        <dbReference type="EMBL" id="KZS16855.1"/>
    </source>
</evidence>
<comment type="subcellular location">
    <subcellularLocation>
        <location evidence="1">Cell membrane</location>
        <topology evidence="1">Multi-pass membrane protein</topology>
    </subcellularLocation>
</comment>
<dbReference type="Pfam" id="PF00060">
    <property type="entry name" value="Lig_chan"/>
    <property type="match status" value="1"/>
</dbReference>
<evidence type="ECO:0000313" key="17">
    <source>
        <dbReference type="Proteomes" id="UP000076858"/>
    </source>
</evidence>
<keyword evidence="8 13" id="KW-0472">Membrane</keyword>
<dbReference type="GO" id="GO:0015276">
    <property type="term" value="F:ligand-gated monoatomic ion channel activity"/>
    <property type="evidence" value="ECO:0007669"/>
    <property type="project" value="InterPro"/>
</dbReference>
<evidence type="ECO:0000256" key="10">
    <source>
        <dbReference type="ARBA" id="ARBA00023180"/>
    </source>
</evidence>
<feature type="transmembrane region" description="Helical" evidence="13">
    <location>
        <begin position="423"/>
        <end position="442"/>
    </location>
</feature>
<evidence type="ECO:0000256" key="13">
    <source>
        <dbReference type="SAM" id="Phobius"/>
    </source>
</evidence>
<evidence type="ECO:0000256" key="1">
    <source>
        <dbReference type="ARBA" id="ARBA00004651"/>
    </source>
</evidence>
<reference evidence="16 17" key="1">
    <citation type="submission" date="2016-03" db="EMBL/GenBank/DDBJ databases">
        <title>EvidentialGene: Evidence-directed Construction of Genes on Genomes.</title>
        <authorList>
            <person name="Gilbert D.G."/>
            <person name="Choi J.-H."/>
            <person name="Mockaitis K."/>
            <person name="Colbourne J."/>
            <person name="Pfrender M."/>
        </authorList>
    </citation>
    <scope>NUCLEOTIDE SEQUENCE [LARGE SCALE GENOMIC DNA]</scope>
    <source>
        <strain evidence="16 17">Xinb3</strain>
        <tissue evidence="16">Complete organism</tissue>
    </source>
</reference>
<gene>
    <name evidence="16" type="ORF">APZ42_017462</name>
</gene>
<dbReference type="EMBL" id="LRGB01000687">
    <property type="protein sequence ID" value="KZS16855.1"/>
    <property type="molecule type" value="Genomic_DNA"/>
</dbReference>
<evidence type="ECO:0000256" key="12">
    <source>
        <dbReference type="ARBA" id="ARBA00023303"/>
    </source>
</evidence>
<dbReference type="STRING" id="35525.A0A164ZW52"/>
<dbReference type="Gene3D" id="3.40.190.10">
    <property type="entry name" value="Periplasmic binding protein-like II"/>
    <property type="match status" value="2"/>
</dbReference>
<evidence type="ECO:0000256" key="2">
    <source>
        <dbReference type="ARBA" id="ARBA00008685"/>
    </source>
</evidence>
<keyword evidence="12" id="KW-0407">Ion channel</keyword>
<evidence type="ECO:0000256" key="4">
    <source>
        <dbReference type="ARBA" id="ARBA00022475"/>
    </source>
</evidence>
<name>A0A164ZW52_9CRUS</name>
<evidence type="ECO:0000256" key="3">
    <source>
        <dbReference type="ARBA" id="ARBA00022448"/>
    </source>
</evidence>
<keyword evidence="17" id="KW-1185">Reference proteome</keyword>
<organism evidence="16 17">
    <name type="scientific">Daphnia magna</name>
    <dbReference type="NCBI Taxonomy" id="35525"/>
    <lineage>
        <taxon>Eukaryota</taxon>
        <taxon>Metazoa</taxon>
        <taxon>Ecdysozoa</taxon>
        <taxon>Arthropoda</taxon>
        <taxon>Crustacea</taxon>
        <taxon>Branchiopoda</taxon>
        <taxon>Diplostraca</taxon>
        <taxon>Cladocera</taxon>
        <taxon>Anomopoda</taxon>
        <taxon>Daphniidae</taxon>
        <taxon>Daphnia</taxon>
    </lineage>
</organism>
<evidence type="ECO:0008006" key="18">
    <source>
        <dbReference type="Google" id="ProtNLM"/>
    </source>
</evidence>
<evidence type="ECO:0000256" key="11">
    <source>
        <dbReference type="ARBA" id="ARBA00023286"/>
    </source>
</evidence>
<dbReference type="PANTHER" id="PTHR42643:SF24">
    <property type="entry name" value="IONOTROPIC RECEPTOR 60A"/>
    <property type="match status" value="1"/>
</dbReference>
<protein>
    <recommendedName>
        <fullName evidence="18">Ionotropic glutamate receptor L-glutamate and glycine-binding domain-containing protein</fullName>
    </recommendedName>
</protein>
<dbReference type="Pfam" id="PF10613">
    <property type="entry name" value="Lig_chan-Glu_bd"/>
    <property type="match status" value="1"/>
</dbReference>
<dbReference type="InterPro" id="IPR052192">
    <property type="entry name" value="Insect_Ionotropic_Sensory_Rcpt"/>
</dbReference>
<evidence type="ECO:0000256" key="6">
    <source>
        <dbReference type="ARBA" id="ARBA00022989"/>
    </source>
</evidence>
<dbReference type="GO" id="GO:0005886">
    <property type="term" value="C:plasma membrane"/>
    <property type="evidence" value="ECO:0007669"/>
    <property type="project" value="UniProtKB-SubCell"/>
</dbReference>
<keyword evidence="3" id="KW-0813">Transport</keyword>
<keyword evidence="10" id="KW-0325">Glycoprotein</keyword>
<dbReference type="PANTHER" id="PTHR42643">
    <property type="entry name" value="IONOTROPIC RECEPTOR 20A-RELATED"/>
    <property type="match status" value="1"/>
</dbReference>
<comment type="similarity">
    <text evidence="2">Belongs to the glutamate-gated ion channel (TC 1.A.10.1) family.</text>
</comment>
<feature type="domain" description="Ionotropic glutamate receptor L-glutamate and glycine-binding" evidence="15">
    <location>
        <begin position="64"/>
        <end position="147"/>
    </location>
</feature>
<keyword evidence="6 13" id="KW-1133">Transmembrane helix</keyword>
<dbReference type="AlphaFoldDB" id="A0A164ZW52"/>
<keyword evidence="9" id="KW-0675">Receptor</keyword>
<sequence length="456" mass="51784">MAHFGFGRRKMRSTIASGFLIAILSIDQCPCERIHGHLRVASYYNPLANLPNVSINKIGMLESKLIYILAKFLNFTYEIHVPADVLQLGSPDETKGNGSWTGVLGQLLRDEVDMSISFGPWFHSRHLVVDVTVMVVVDEISIMVPYPTQETDARGYLKAYSFWTWILIVGSFWCAILALWAVAHIQQKGERNLWRIMVFVTSVSLGQGGYLRRFSTYSSASRLVQGSLFLGLLVLSYAFTGILISLITSPKYHFVVRSIEDVIANENIKPLIIHESSTQAEFEESTHPTFQKVFERVKANPKLLVPSSSDLIEVLLSDPHHVLIMSHLLADSEIEKDFRKKRICRATILPKCVNVRTNSLFLQKGSRYTTLINKQLLLLRQAGLSDYLDSSIDTFSSRCDIDERKMKRSKRDRRLSPLTLNDLRGIFSSFAFFFVGSFVVFLCELLTVKCRYCNAF</sequence>
<dbReference type="OrthoDB" id="5984008at2759"/>